<feature type="domain" description="Transglutaminase-like" evidence="3">
    <location>
        <begin position="502"/>
        <end position="572"/>
    </location>
</feature>
<evidence type="ECO:0000259" key="3">
    <source>
        <dbReference type="SMART" id="SM00460"/>
    </source>
</evidence>
<dbReference type="Pfam" id="PF01841">
    <property type="entry name" value="Transglut_core"/>
    <property type="match status" value="1"/>
</dbReference>
<keyword evidence="2" id="KW-0472">Membrane</keyword>
<proteinExistence type="predicted"/>
<dbReference type="Pfam" id="PF11992">
    <property type="entry name" value="TgpA_N"/>
    <property type="match status" value="1"/>
</dbReference>
<dbReference type="PANTHER" id="PTHR42736:SF1">
    <property type="entry name" value="PROTEIN-GLUTAMINE GAMMA-GLUTAMYLTRANSFERASE"/>
    <property type="match status" value="1"/>
</dbReference>
<reference evidence="5" key="1">
    <citation type="submission" date="2023-07" db="EMBL/GenBank/DDBJ databases">
        <title>30 novel species of actinomycetes from the DSMZ collection.</title>
        <authorList>
            <person name="Nouioui I."/>
        </authorList>
    </citation>
    <scope>NUCLEOTIDE SEQUENCE [LARGE SCALE GENOMIC DNA]</scope>
    <source>
        <strain evidence="5">DSM 44399</strain>
    </source>
</reference>
<feature type="transmembrane region" description="Helical" evidence="2">
    <location>
        <begin position="21"/>
        <end position="39"/>
    </location>
</feature>
<evidence type="ECO:0000256" key="2">
    <source>
        <dbReference type="SAM" id="Phobius"/>
    </source>
</evidence>
<protein>
    <submittedName>
        <fullName evidence="4">DUF3488 and transglutaminase-like domain-containing protein</fullName>
    </submittedName>
</protein>
<feature type="transmembrane region" description="Helical" evidence="2">
    <location>
        <begin position="51"/>
        <end position="71"/>
    </location>
</feature>
<dbReference type="SUPFAM" id="SSF54001">
    <property type="entry name" value="Cysteine proteinases"/>
    <property type="match status" value="1"/>
</dbReference>
<dbReference type="EMBL" id="JAVREH010000007">
    <property type="protein sequence ID" value="MDT0261320.1"/>
    <property type="molecule type" value="Genomic_DNA"/>
</dbReference>
<keyword evidence="2" id="KW-1133">Transmembrane helix</keyword>
<dbReference type="RefSeq" id="WP_311422476.1">
    <property type="nucleotide sequence ID" value="NZ_JAVREH010000007.1"/>
</dbReference>
<dbReference type="PANTHER" id="PTHR42736">
    <property type="entry name" value="PROTEIN-GLUTAMINE GAMMA-GLUTAMYLTRANSFERASE"/>
    <property type="match status" value="1"/>
</dbReference>
<evidence type="ECO:0000313" key="5">
    <source>
        <dbReference type="Proteomes" id="UP001183176"/>
    </source>
</evidence>
<feature type="region of interest" description="Disordered" evidence="1">
    <location>
        <begin position="594"/>
        <end position="615"/>
    </location>
</feature>
<comment type="caution">
    <text evidence="4">The sequence shown here is derived from an EMBL/GenBank/DDBJ whole genome shotgun (WGS) entry which is preliminary data.</text>
</comment>
<feature type="compositionally biased region" description="Polar residues" evidence="1">
    <location>
        <begin position="598"/>
        <end position="609"/>
    </location>
</feature>
<name>A0ABU2J8K7_9ACTN</name>
<dbReference type="Gene3D" id="3.10.620.30">
    <property type="match status" value="1"/>
</dbReference>
<dbReference type="InterPro" id="IPR021878">
    <property type="entry name" value="TgpA_N"/>
</dbReference>
<dbReference type="Proteomes" id="UP001183176">
    <property type="component" value="Unassembled WGS sequence"/>
</dbReference>
<sequence length="782" mass="82864">MTAPTLAPTSRGFRPAGSSNGLDASLPAVSGAVALGMLLTTLPLRSVFTDWSWLTVSIGCALPYLAIVALARSRTAPRWWHSAVGLAASLLMLLWVFVPQHLALGVLPTGSSFGDLSDLVRTARDTVRSQHAPLASTQALRLLVAAALVALAVLTDVLAILLRHPLLASAPLLEVLVVASATSSRASNPIWFAAAALGFLLIMLAGTRLQDRAWGPSVDGSGGRLGGARRMAVTGVVAALIVPAVLPSASVNVLARAAHHNGGGSGQGGSGQIVLNSLASLRGSLQRPTPVDLFRVQVTRGSDPFYIRQEVDDMFTNDGWRPSGRTYDNPRAITPLGSGHYPVGPQSDDTQATSTPAFSMNARFTILALGGTTLPILANPAAFGPPSDTASWNSRTSSAFGVSLKPSMTYTETVKQPAPKVAQLEAAIPWTGGVDAGLAAQLTFLPPQPDEVAQLASRLAGGERTPYDKARAISSYFTNPRNGFSYALNAPPNDGRNALVTFLDKKTGYCQQYAAAAAVLMRQAGLPARVVIGYTHHAPDANGVFTVTTSDAHSWVEVFFNGIGWVPFDPTPLAGADSARAVALPWATHAVDPPVQTAEPTANRGQSMAPSAARPEQTAAPVAAAAAQTSSPVWRVLVTVLVLILVLAALVVGPRLLRRRQRRRRLDRARSTGNPETLWQELAATAADREALWPDTVTVGQVPGWLSGHGMDASGHAALTALAARVERDRFSARRGSEIPAESITELDEALSRWARRTDRRLRLVHRWIPRSLIGRHSRWSR</sequence>
<keyword evidence="2" id="KW-0812">Transmembrane</keyword>
<feature type="transmembrane region" description="Helical" evidence="2">
    <location>
        <begin position="190"/>
        <end position="207"/>
    </location>
</feature>
<dbReference type="InterPro" id="IPR052901">
    <property type="entry name" value="Bact_TGase-like"/>
</dbReference>
<accession>A0ABU2J8K7</accession>
<evidence type="ECO:0000313" key="4">
    <source>
        <dbReference type="EMBL" id="MDT0261320.1"/>
    </source>
</evidence>
<keyword evidence="5" id="KW-1185">Reference proteome</keyword>
<gene>
    <name evidence="4" type="ORF">RM423_07920</name>
</gene>
<feature type="transmembrane region" description="Helical" evidence="2">
    <location>
        <begin position="633"/>
        <end position="657"/>
    </location>
</feature>
<organism evidence="4 5">
    <name type="scientific">Jatrophihabitans lederbergiae</name>
    <dbReference type="NCBI Taxonomy" id="3075547"/>
    <lineage>
        <taxon>Bacteria</taxon>
        <taxon>Bacillati</taxon>
        <taxon>Actinomycetota</taxon>
        <taxon>Actinomycetes</taxon>
        <taxon>Jatrophihabitantales</taxon>
        <taxon>Jatrophihabitantaceae</taxon>
        <taxon>Jatrophihabitans</taxon>
    </lineage>
</organism>
<dbReference type="InterPro" id="IPR002931">
    <property type="entry name" value="Transglutaminase-like"/>
</dbReference>
<evidence type="ECO:0000256" key="1">
    <source>
        <dbReference type="SAM" id="MobiDB-lite"/>
    </source>
</evidence>
<feature type="transmembrane region" description="Helical" evidence="2">
    <location>
        <begin position="78"/>
        <end position="98"/>
    </location>
</feature>
<dbReference type="SMART" id="SM00460">
    <property type="entry name" value="TGc"/>
    <property type="match status" value="1"/>
</dbReference>
<dbReference type="InterPro" id="IPR038765">
    <property type="entry name" value="Papain-like_cys_pep_sf"/>
</dbReference>
<feature type="transmembrane region" description="Helical" evidence="2">
    <location>
        <begin position="139"/>
        <end position="159"/>
    </location>
</feature>